<evidence type="ECO:0000256" key="3">
    <source>
        <dbReference type="SAM" id="MobiDB-lite"/>
    </source>
</evidence>
<dbReference type="Pfam" id="PF00149">
    <property type="entry name" value="Metallophos"/>
    <property type="match status" value="1"/>
</dbReference>
<dbReference type="EMBL" id="QYYA01000002">
    <property type="protein sequence ID" value="RJG17949.1"/>
    <property type="molecule type" value="Genomic_DNA"/>
</dbReference>
<feature type="domain" description="Calcineurin-like phosphoesterase" evidence="5">
    <location>
        <begin position="67"/>
        <end position="311"/>
    </location>
</feature>
<organism evidence="6 7">
    <name type="scientific">Alcanivorax profundi</name>
    <dbReference type="NCBI Taxonomy" id="2338368"/>
    <lineage>
        <taxon>Bacteria</taxon>
        <taxon>Pseudomonadati</taxon>
        <taxon>Pseudomonadota</taxon>
        <taxon>Gammaproteobacteria</taxon>
        <taxon>Oceanospirillales</taxon>
        <taxon>Alcanivoracaceae</taxon>
        <taxon>Alcanivorax</taxon>
    </lineage>
</organism>
<keyword evidence="7" id="KW-1185">Reference proteome</keyword>
<dbReference type="SUPFAM" id="SSF56300">
    <property type="entry name" value="Metallo-dependent phosphatases"/>
    <property type="match status" value="1"/>
</dbReference>
<keyword evidence="1 4" id="KW-0732">Signal</keyword>
<dbReference type="PANTHER" id="PTHR10161:SF14">
    <property type="entry name" value="TARTRATE-RESISTANT ACID PHOSPHATASE TYPE 5"/>
    <property type="match status" value="1"/>
</dbReference>
<evidence type="ECO:0000256" key="2">
    <source>
        <dbReference type="ARBA" id="ARBA00022801"/>
    </source>
</evidence>
<reference evidence="6 7" key="1">
    <citation type="submission" date="2018-09" db="EMBL/GenBank/DDBJ databases">
        <title>Alcanivorax profundi sp. nov., isolated from 1000 m-depth seawater of the Mariana Trench.</title>
        <authorList>
            <person name="Liu J."/>
        </authorList>
    </citation>
    <scope>NUCLEOTIDE SEQUENCE [LARGE SCALE GENOMIC DNA]</scope>
    <source>
        <strain evidence="6 7">MTEO17</strain>
    </source>
</reference>
<dbReference type="PANTHER" id="PTHR10161">
    <property type="entry name" value="TARTRATE-RESISTANT ACID PHOSPHATASE TYPE 5"/>
    <property type="match status" value="1"/>
</dbReference>
<feature type="region of interest" description="Disordered" evidence="3">
    <location>
        <begin position="22"/>
        <end position="60"/>
    </location>
</feature>
<dbReference type="Gene3D" id="3.60.21.10">
    <property type="match status" value="1"/>
</dbReference>
<gene>
    <name evidence="6" type="ORF">D4A39_05505</name>
</gene>
<dbReference type="PROSITE" id="PS51257">
    <property type="entry name" value="PROKAR_LIPOPROTEIN"/>
    <property type="match status" value="1"/>
</dbReference>
<dbReference type="InterPro" id="IPR051558">
    <property type="entry name" value="Metallophosphoesterase_PAP"/>
</dbReference>
<name>A0A418XY55_9GAMM</name>
<feature type="signal peptide" evidence="4">
    <location>
        <begin position="1"/>
        <end position="20"/>
    </location>
</feature>
<evidence type="ECO:0000259" key="5">
    <source>
        <dbReference type="Pfam" id="PF00149"/>
    </source>
</evidence>
<dbReference type="OrthoDB" id="9809781at2"/>
<feature type="chain" id="PRO_5019449141" evidence="4">
    <location>
        <begin position="21"/>
        <end position="702"/>
    </location>
</feature>
<evidence type="ECO:0000313" key="6">
    <source>
        <dbReference type="EMBL" id="RJG17949.1"/>
    </source>
</evidence>
<evidence type="ECO:0000256" key="4">
    <source>
        <dbReference type="SAM" id="SignalP"/>
    </source>
</evidence>
<dbReference type="GO" id="GO:0016787">
    <property type="term" value="F:hydrolase activity"/>
    <property type="evidence" value="ECO:0007669"/>
    <property type="project" value="UniProtKB-KW"/>
</dbReference>
<accession>A0A418XY55</accession>
<evidence type="ECO:0000256" key="1">
    <source>
        <dbReference type="ARBA" id="ARBA00022729"/>
    </source>
</evidence>
<protein>
    <submittedName>
        <fullName evidence="6">Serine/threonine protein phosphatase</fullName>
    </submittedName>
</protein>
<proteinExistence type="predicted"/>
<dbReference type="Proteomes" id="UP000283734">
    <property type="component" value="Unassembled WGS sequence"/>
</dbReference>
<keyword evidence="2" id="KW-0378">Hydrolase</keyword>
<evidence type="ECO:0000313" key="7">
    <source>
        <dbReference type="Proteomes" id="UP000283734"/>
    </source>
</evidence>
<comment type="caution">
    <text evidence="6">The sequence shown here is derived from an EMBL/GenBank/DDBJ whole genome shotgun (WGS) entry which is preliminary data.</text>
</comment>
<sequence>MMSPWKVLPLVAAIALVACGGDSGGSSGGSSSNSATPNQPSDPGGEAGDDGEGGGDGSASGNPPAALRFIVIGDSGSGSEGQYAVGEAIAEVCDRKDEFVSDMAFPGCDLVVGLGDNIYESGVTSVDDPQFEDKFEKPFEPVQLPFYMVLGNHDNTGYVGGDGAGNARGMFQVDYTYFDGKLSNRWNMPDRYYQHSAGTTTLGGRPLVDFFALDSNPIAGGFADPDIAYAYHTYGIDQRNWAVNAIGSSNAVFKIAMAHHPYLSNGTHGNAGNYDGVPSEILPVLAGERWKAFMEEAVCDQTDFFLAGHDHDLQVLEAVPACGRTEFVVSGAAGKTRSIDDPERNAARFQQGDEYGFFWVKATEADPDTMAPATLCLEAYTVKPGTEGLGVVASGSDTLTPSYTHCFEKQPMAMIAPSNDFSGQALGGYALPLPLPEGFDADFTGPLKELRETLLAGFTQAGSHLPEEQRQVFDQMLAGTDILFNALDAATAAILSGDSGEIEQALQAVLAASEQLEAIDTEALPAPFDQLGGAFASLADGFGNAGVAPGEGSTVDDIAFIAGPLVALARNLNNILDGIEEQVPGEVPVLAGLTSVLSTVSLGLANTLEQLVMLDTSATGEQLVGTVHATLESLVTDVLWLNQIPGAGDYATLPGDALSSTLLTVVREVTEQLDERVLGPLGPLLDLLSPITNLLAGLFDRF</sequence>
<dbReference type="AlphaFoldDB" id="A0A418XY55"/>
<dbReference type="InterPro" id="IPR029052">
    <property type="entry name" value="Metallo-depent_PP-like"/>
</dbReference>
<dbReference type="InterPro" id="IPR004843">
    <property type="entry name" value="Calcineurin-like_PHP"/>
</dbReference>